<evidence type="ECO:0000313" key="2">
    <source>
        <dbReference type="EMBL" id="MBK1835121.1"/>
    </source>
</evidence>
<organism evidence="2 3">
    <name type="scientific">Roseibacillus ishigakijimensis</name>
    <dbReference type="NCBI Taxonomy" id="454146"/>
    <lineage>
        <taxon>Bacteria</taxon>
        <taxon>Pseudomonadati</taxon>
        <taxon>Verrucomicrobiota</taxon>
        <taxon>Verrucomicrobiia</taxon>
        <taxon>Verrucomicrobiales</taxon>
        <taxon>Verrucomicrobiaceae</taxon>
        <taxon>Roseibacillus</taxon>
    </lineage>
</organism>
<feature type="chain" id="PRO_5037035789" evidence="1">
    <location>
        <begin position="25"/>
        <end position="248"/>
    </location>
</feature>
<dbReference type="AlphaFoldDB" id="A0A934RT14"/>
<dbReference type="EMBL" id="JAENIO010000041">
    <property type="protein sequence ID" value="MBK1835121.1"/>
    <property type="molecule type" value="Genomic_DNA"/>
</dbReference>
<protein>
    <submittedName>
        <fullName evidence="2">PEP-CTERM sorting domain-containing protein</fullName>
    </submittedName>
</protein>
<dbReference type="RefSeq" id="WP_200392553.1">
    <property type="nucleotide sequence ID" value="NZ_JAENIO010000041.1"/>
</dbReference>
<dbReference type="NCBIfam" id="TIGR02595">
    <property type="entry name" value="PEP_CTERM"/>
    <property type="match status" value="1"/>
</dbReference>
<accession>A0A934RT14</accession>
<keyword evidence="3" id="KW-1185">Reference proteome</keyword>
<proteinExistence type="predicted"/>
<feature type="signal peptide" evidence="1">
    <location>
        <begin position="1"/>
        <end position="24"/>
    </location>
</feature>
<dbReference type="Proteomes" id="UP000604083">
    <property type="component" value="Unassembled WGS sequence"/>
</dbReference>
<comment type="caution">
    <text evidence="2">The sequence shown here is derived from an EMBL/GenBank/DDBJ whole genome shotgun (WGS) entry which is preliminary data.</text>
</comment>
<evidence type="ECO:0000256" key="1">
    <source>
        <dbReference type="SAM" id="SignalP"/>
    </source>
</evidence>
<sequence length="248" mass="26451">MKTSLRSFYSGNPLLLLCSLSTMAHSQNAIWDTAETAEVTVSTGSSNSLFVQSADILGGERDMYIEILAGGISAGNNMWTRTDAEPLRLESNAASGSATLAIWTWDGEDGSTALNPIGLGGVDLANLYSGLLFEFTSDGADNVQWDIVFYSDASNHSTYTIYQPFSLPVSDVTYSPSFSDFAVTAGTGADFSNIGAIEIMTSSPSPAINGAVDSMIRNLQFSPTLVPEPTSSLLMLLAMSGIFYKRKR</sequence>
<dbReference type="InterPro" id="IPR013424">
    <property type="entry name" value="Ice-binding_C"/>
</dbReference>
<evidence type="ECO:0000313" key="3">
    <source>
        <dbReference type="Proteomes" id="UP000604083"/>
    </source>
</evidence>
<name>A0A934RT14_9BACT</name>
<keyword evidence="1" id="KW-0732">Signal</keyword>
<reference evidence="2" key="1">
    <citation type="submission" date="2021-01" db="EMBL/GenBank/DDBJ databases">
        <title>Modified the classification status of verrucomicrobia.</title>
        <authorList>
            <person name="Feng X."/>
        </authorList>
    </citation>
    <scope>NUCLEOTIDE SEQUENCE</scope>
    <source>
        <strain evidence="2">KCTC 12986</strain>
    </source>
</reference>
<gene>
    <name evidence="2" type="ORF">JIN78_13710</name>
</gene>